<dbReference type="Proteomes" id="UP000192366">
    <property type="component" value="Unassembled WGS sequence"/>
</dbReference>
<evidence type="ECO:0000313" key="2">
    <source>
        <dbReference type="EMBL" id="ORA02186.1"/>
    </source>
</evidence>
<name>A0A1W9YQ49_MYCBA</name>
<feature type="domain" description="HTH cro/C1-type" evidence="1">
    <location>
        <begin position="30"/>
        <end position="62"/>
    </location>
</feature>
<reference evidence="2 3" key="1">
    <citation type="submission" date="2017-02" db="EMBL/GenBank/DDBJ databases">
        <title>The new phylogeny of genus Mycobacterium.</title>
        <authorList>
            <person name="Tortoli E."/>
            <person name="Trovato A."/>
            <person name="Cirillo D.M."/>
        </authorList>
    </citation>
    <scope>NUCLEOTIDE SEQUENCE [LARGE SCALE GENOMIC DNA]</scope>
    <source>
        <strain evidence="2 3">DSM 45578</strain>
    </source>
</reference>
<comment type="caution">
    <text evidence="2">The sequence shown here is derived from an EMBL/GenBank/DDBJ whole genome shotgun (WGS) entry which is preliminary data.</text>
</comment>
<gene>
    <name evidence="2" type="ORF">BST17_24920</name>
</gene>
<accession>A0A1W9YQ49</accession>
<evidence type="ECO:0000313" key="3">
    <source>
        <dbReference type="Proteomes" id="UP000192366"/>
    </source>
</evidence>
<protein>
    <submittedName>
        <fullName evidence="2">Transcriptional regulator</fullName>
    </submittedName>
</protein>
<dbReference type="PROSITE" id="PS50943">
    <property type="entry name" value="HTH_CROC1"/>
    <property type="match status" value="1"/>
</dbReference>
<dbReference type="InterPro" id="IPR001387">
    <property type="entry name" value="Cro/C1-type_HTH"/>
</dbReference>
<dbReference type="STRING" id="564198.BST17_24920"/>
<organism evidence="2 3">
    <name type="scientific">Mycolicibacterium bacteremicum</name>
    <name type="common">Mycobacterium bacteremicum</name>
    <dbReference type="NCBI Taxonomy" id="564198"/>
    <lineage>
        <taxon>Bacteria</taxon>
        <taxon>Bacillati</taxon>
        <taxon>Actinomycetota</taxon>
        <taxon>Actinomycetes</taxon>
        <taxon>Mycobacteriales</taxon>
        <taxon>Mycobacteriaceae</taxon>
        <taxon>Mycolicibacterium</taxon>
    </lineage>
</organism>
<dbReference type="EMBL" id="MVHJ01000033">
    <property type="protein sequence ID" value="ORA02186.1"/>
    <property type="molecule type" value="Genomic_DNA"/>
</dbReference>
<proteinExistence type="predicted"/>
<keyword evidence="3" id="KW-1185">Reference proteome</keyword>
<sequence>MAKQYNLPLGFDIDDICDRVEAACGDRPARGTISAIETGTRGVSAELLTALELAYGTRPGSITTTYEPRCTPSLADEVA</sequence>
<dbReference type="AlphaFoldDB" id="A0A1W9YQ49"/>
<evidence type="ECO:0000259" key="1">
    <source>
        <dbReference type="PROSITE" id="PS50943"/>
    </source>
</evidence>